<organism evidence="1 2">
    <name type="scientific">Guyanagaster necrorhizus</name>
    <dbReference type="NCBI Taxonomy" id="856835"/>
    <lineage>
        <taxon>Eukaryota</taxon>
        <taxon>Fungi</taxon>
        <taxon>Dikarya</taxon>
        <taxon>Basidiomycota</taxon>
        <taxon>Agaricomycotina</taxon>
        <taxon>Agaricomycetes</taxon>
        <taxon>Agaricomycetidae</taxon>
        <taxon>Agaricales</taxon>
        <taxon>Marasmiineae</taxon>
        <taxon>Physalacriaceae</taxon>
        <taxon>Guyanagaster</taxon>
    </lineage>
</organism>
<proteinExistence type="predicted"/>
<dbReference type="Proteomes" id="UP000812287">
    <property type="component" value="Unassembled WGS sequence"/>
</dbReference>
<name>A0A9P8AV07_9AGAR</name>
<accession>A0A9P8AV07</accession>
<dbReference type="GeneID" id="66104091"/>
<evidence type="ECO:0000313" key="2">
    <source>
        <dbReference type="Proteomes" id="UP000812287"/>
    </source>
</evidence>
<gene>
    <name evidence="1" type="ORF">BT62DRAFT_659823</name>
</gene>
<dbReference type="AlphaFoldDB" id="A0A9P8AV07"/>
<reference evidence="1" key="1">
    <citation type="submission" date="2020-11" db="EMBL/GenBank/DDBJ databases">
        <title>Adaptations for nitrogen fixation in a non-lichenized fungal sporocarp promotes dispersal by wood-feeding termites.</title>
        <authorList>
            <consortium name="DOE Joint Genome Institute"/>
            <person name="Koch R.A."/>
            <person name="Yoon G."/>
            <person name="Arayal U."/>
            <person name="Lail K."/>
            <person name="Amirebrahimi M."/>
            <person name="Labutti K."/>
            <person name="Lipzen A."/>
            <person name="Riley R."/>
            <person name="Barry K."/>
            <person name="Henrissat B."/>
            <person name="Grigoriev I.V."/>
            <person name="Herr J.R."/>
            <person name="Aime M.C."/>
        </authorList>
    </citation>
    <scope>NUCLEOTIDE SEQUENCE</scope>
    <source>
        <strain evidence="1">MCA 3950</strain>
    </source>
</reference>
<protein>
    <submittedName>
        <fullName evidence="1">Uncharacterized protein</fullName>
    </submittedName>
</protein>
<dbReference type="EMBL" id="MU250528">
    <property type="protein sequence ID" value="KAG7449044.1"/>
    <property type="molecule type" value="Genomic_DNA"/>
</dbReference>
<sequence>MVQRLTTCPFHLECQPRCRLFFCTLLPPLYATVAGEILPKSFLLPRYPLVIFYCSRFVLVSRSQQATSGLPLTRLWRVLNHQNRVYVTK</sequence>
<dbReference type="RefSeq" id="XP_043042544.1">
    <property type="nucleotide sequence ID" value="XM_043181795.1"/>
</dbReference>
<keyword evidence="2" id="KW-1185">Reference proteome</keyword>
<evidence type="ECO:0000313" key="1">
    <source>
        <dbReference type="EMBL" id="KAG7449044.1"/>
    </source>
</evidence>
<comment type="caution">
    <text evidence="1">The sequence shown here is derived from an EMBL/GenBank/DDBJ whole genome shotgun (WGS) entry which is preliminary data.</text>
</comment>